<sequence length="131" mass="14351">MAVEAPLPHDSDYELVGGRPAVEALVDRLYQLVLDDERLAGHFEGADLAQLKSHQVQMVTQLLGGPATFDRRNLRLAYARMGLARADHENVWSYLVQVLVEAGMKPAIIGRVRDALADLGRSFVSLGAMPT</sequence>
<proteinExistence type="predicted"/>
<evidence type="ECO:0000256" key="1">
    <source>
        <dbReference type="ARBA" id="ARBA00022448"/>
    </source>
</evidence>
<dbReference type="CDD" id="cd00454">
    <property type="entry name" value="TrHb1_N"/>
    <property type="match status" value="1"/>
</dbReference>
<dbReference type="Gene3D" id="1.10.490.10">
    <property type="entry name" value="Globins"/>
    <property type="match status" value="1"/>
</dbReference>
<dbReference type="RefSeq" id="WP_344158050.1">
    <property type="nucleotide sequence ID" value="NZ_BAAAQR010000020.1"/>
</dbReference>
<dbReference type="Pfam" id="PF01152">
    <property type="entry name" value="Bac_globin"/>
    <property type="match status" value="1"/>
</dbReference>
<organism evidence="5 6">
    <name type="scientific">Nocardioides koreensis</name>
    <dbReference type="NCBI Taxonomy" id="433651"/>
    <lineage>
        <taxon>Bacteria</taxon>
        <taxon>Bacillati</taxon>
        <taxon>Actinomycetota</taxon>
        <taxon>Actinomycetes</taxon>
        <taxon>Propionibacteriales</taxon>
        <taxon>Nocardioidaceae</taxon>
        <taxon>Nocardioides</taxon>
    </lineage>
</organism>
<protein>
    <recommendedName>
        <fullName evidence="7">Group 1 truncated hemoglobin</fullName>
    </recommendedName>
</protein>
<keyword evidence="3" id="KW-0479">Metal-binding</keyword>
<keyword evidence="4" id="KW-0408">Iron</keyword>
<dbReference type="InterPro" id="IPR012292">
    <property type="entry name" value="Globin/Proto"/>
</dbReference>
<name>A0ABN3A8X4_9ACTN</name>
<comment type="caution">
    <text evidence="5">The sequence shown here is derived from an EMBL/GenBank/DDBJ whole genome shotgun (WGS) entry which is preliminary data.</text>
</comment>
<dbReference type="EMBL" id="BAAAQR010000020">
    <property type="protein sequence ID" value="GAA2156391.1"/>
    <property type="molecule type" value="Genomic_DNA"/>
</dbReference>
<keyword evidence="6" id="KW-1185">Reference proteome</keyword>
<keyword evidence="1" id="KW-0813">Transport</keyword>
<reference evidence="5 6" key="1">
    <citation type="journal article" date="2019" name="Int. J. Syst. Evol. Microbiol.">
        <title>The Global Catalogue of Microorganisms (GCM) 10K type strain sequencing project: providing services to taxonomists for standard genome sequencing and annotation.</title>
        <authorList>
            <consortium name="The Broad Institute Genomics Platform"/>
            <consortium name="The Broad Institute Genome Sequencing Center for Infectious Disease"/>
            <person name="Wu L."/>
            <person name="Ma J."/>
        </authorList>
    </citation>
    <scope>NUCLEOTIDE SEQUENCE [LARGE SCALE GENOMIC DNA]</scope>
    <source>
        <strain evidence="5 6">JCM 16022</strain>
    </source>
</reference>
<accession>A0ABN3A8X4</accession>
<evidence type="ECO:0000256" key="4">
    <source>
        <dbReference type="ARBA" id="ARBA00023004"/>
    </source>
</evidence>
<dbReference type="SUPFAM" id="SSF46458">
    <property type="entry name" value="Globin-like"/>
    <property type="match status" value="1"/>
</dbReference>
<gene>
    <name evidence="5" type="ORF">GCM10009844_44590</name>
</gene>
<dbReference type="Proteomes" id="UP001501771">
    <property type="component" value="Unassembled WGS sequence"/>
</dbReference>
<keyword evidence="2" id="KW-0349">Heme</keyword>
<evidence type="ECO:0000256" key="2">
    <source>
        <dbReference type="ARBA" id="ARBA00022617"/>
    </source>
</evidence>
<dbReference type="InterPro" id="IPR001486">
    <property type="entry name" value="Hemoglobin_trunc"/>
</dbReference>
<evidence type="ECO:0008006" key="7">
    <source>
        <dbReference type="Google" id="ProtNLM"/>
    </source>
</evidence>
<evidence type="ECO:0000313" key="5">
    <source>
        <dbReference type="EMBL" id="GAA2156391.1"/>
    </source>
</evidence>
<evidence type="ECO:0000313" key="6">
    <source>
        <dbReference type="Proteomes" id="UP001501771"/>
    </source>
</evidence>
<dbReference type="InterPro" id="IPR009050">
    <property type="entry name" value="Globin-like_sf"/>
</dbReference>
<evidence type="ECO:0000256" key="3">
    <source>
        <dbReference type="ARBA" id="ARBA00022723"/>
    </source>
</evidence>